<dbReference type="Gene3D" id="3.30.499.10">
    <property type="entry name" value="Aconitase, domain 3"/>
    <property type="match status" value="1"/>
</dbReference>
<sequence>MEALIASYGDSSSDSDSESPASPPSPPLELNNPQEYTHALPVVQITLSSVSPSSFTSLSRIVGPTATNPFQKILTALEKPDGGEFDKYYSLLALNDPIIENLSFSIKILLKSTIRNCDEFQVDVARSENECATALV</sequence>
<comment type="caution">
    <text evidence="3">The sequence shown here is derived from an EMBL/GenBank/DDBJ whole genome shotgun (WGS) entry which is preliminary data.</text>
</comment>
<accession>A0A540MTY7</accession>
<feature type="region of interest" description="Disordered" evidence="2">
    <location>
        <begin position="1"/>
        <end position="33"/>
    </location>
</feature>
<gene>
    <name evidence="3" type="ORF">C1H46_012138</name>
</gene>
<name>A0A540MTY7_MALBA</name>
<protein>
    <submittedName>
        <fullName evidence="3">Uncharacterized protein</fullName>
    </submittedName>
</protein>
<organism evidence="3 4">
    <name type="scientific">Malus baccata</name>
    <name type="common">Siberian crab apple</name>
    <name type="synonym">Pyrus baccata</name>
    <dbReference type="NCBI Taxonomy" id="106549"/>
    <lineage>
        <taxon>Eukaryota</taxon>
        <taxon>Viridiplantae</taxon>
        <taxon>Streptophyta</taxon>
        <taxon>Embryophyta</taxon>
        <taxon>Tracheophyta</taxon>
        <taxon>Spermatophyta</taxon>
        <taxon>Magnoliopsida</taxon>
        <taxon>eudicotyledons</taxon>
        <taxon>Gunneridae</taxon>
        <taxon>Pentapetalae</taxon>
        <taxon>rosids</taxon>
        <taxon>fabids</taxon>
        <taxon>Rosales</taxon>
        <taxon>Rosaceae</taxon>
        <taxon>Amygdaloideae</taxon>
        <taxon>Maleae</taxon>
        <taxon>Malus</taxon>
    </lineage>
</organism>
<dbReference type="AlphaFoldDB" id="A0A540MTY7"/>
<evidence type="ECO:0000256" key="1">
    <source>
        <dbReference type="ARBA" id="ARBA00023004"/>
    </source>
</evidence>
<evidence type="ECO:0000313" key="3">
    <source>
        <dbReference type="EMBL" id="TQE02267.1"/>
    </source>
</evidence>
<proteinExistence type="predicted"/>
<dbReference type="InterPro" id="IPR015931">
    <property type="entry name" value="Acnase/IPM_dHydase_lsu_aba_1/3"/>
</dbReference>
<dbReference type="Proteomes" id="UP000315295">
    <property type="component" value="Unassembled WGS sequence"/>
</dbReference>
<reference evidence="3 4" key="1">
    <citation type="journal article" date="2019" name="G3 (Bethesda)">
        <title>Sequencing of a Wild Apple (Malus baccata) Genome Unravels the Differences Between Cultivated and Wild Apple Species Regarding Disease Resistance and Cold Tolerance.</title>
        <authorList>
            <person name="Chen X."/>
        </authorList>
    </citation>
    <scope>NUCLEOTIDE SEQUENCE [LARGE SCALE GENOMIC DNA]</scope>
    <source>
        <strain evidence="4">cv. Shandingzi</strain>
        <tissue evidence="3">Leaves</tissue>
    </source>
</reference>
<keyword evidence="4" id="KW-1185">Reference proteome</keyword>
<keyword evidence="1" id="KW-0408">Iron</keyword>
<dbReference type="STRING" id="106549.A0A540MTY7"/>
<dbReference type="EMBL" id="VIEB01000179">
    <property type="protein sequence ID" value="TQE02267.1"/>
    <property type="molecule type" value="Genomic_DNA"/>
</dbReference>
<feature type="compositionally biased region" description="Low complexity" evidence="2">
    <location>
        <begin position="10"/>
        <end position="20"/>
    </location>
</feature>
<evidence type="ECO:0000313" key="4">
    <source>
        <dbReference type="Proteomes" id="UP000315295"/>
    </source>
</evidence>
<evidence type="ECO:0000256" key="2">
    <source>
        <dbReference type="SAM" id="MobiDB-lite"/>
    </source>
</evidence>